<feature type="compositionally biased region" description="Low complexity" evidence="1">
    <location>
        <begin position="182"/>
        <end position="191"/>
    </location>
</feature>
<sequence>MAAGGSTPISAPATDPTEASTPAALPAGGGGVPPSTIPVAPAPVSATLTPSGSRWGLSRKHHSEASAYLRRIFESPHHACGKSKAAAPAAPIAASGAGPARVAAAPAASTALPVAAVPDGAASTATPTGVVTSQNPPSCGVARAKRRAESARQDFKRSVVARLAPPLCKHGMACVSGSSMNNGSGGASNDDGTGDGDGNGTMSCAQERWRRKELNRTSAAGCRVYREVYVRELESVVREGEAERDRLVAALCELQHLFDARACGGSMVPTAVEGAGAAAPAVQAAGEVAPGVAGGGGAAGEGGAAAAAAAGDTLLDALPAPHHECACPWEAWAAAGAGFSASDEAVQGVLQGPGGVLPPLPPELSDVHDLLPGLGSGAGAGSVPNSLAEPASGSPSLL</sequence>
<evidence type="ECO:0000256" key="1">
    <source>
        <dbReference type="SAM" id="MobiDB-lite"/>
    </source>
</evidence>
<gene>
    <name evidence="2" type="ORF">BU14_0070s0077</name>
</gene>
<evidence type="ECO:0000313" key="3">
    <source>
        <dbReference type="Proteomes" id="UP000218209"/>
    </source>
</evidence>
<dbReference type="Gene3D" id="1.20.5.170">
    <property type="match status" value="1"/>
</dbReference>
<name>A0A1X6PGB1_PORUM</name>
<proteinExistence type="predicted"/>
<dbReference type="SUPFAM" id="SSF57959">
    <property type="entry name" value="Leucine zipper domain"/>
    <property type="match status" value="1"/>
</dbReference>
<dbReference type="Proteomes" id="UP000218209">
    <property type="component" value="Unassembled WGS sequence"/>
</dbReference>
<dbReference type="InterPro" id="IPR046347">
    <property type="entry name" value="bZIP_sf"/>
</dbReference>
<evidence type="ECO:0008006" key="4">
    <source>
        <dbReference type="Google" id="ProtNLM"/>
    </source>
</evidence>
<dbReference type="EMBL" id="KV918785">
    <property type="protein sequence ID" value="OSX79902.1"/>
    <property type="molecule type" value="Genomic_DNA"/>
</dbReference>
<feature type="region of interest" description="Disordered" evidence="1">
    <location>
        <begin position="182"/>
        <end position="201"/>
    </location>
</feature>
<feature type="region of interest" description="Disordered" evidence="1">
    <location>
        <begin position="1"/>
        <end position="59"/>
    </location>
</feature>
<dbReference type="GO" id="GO:0003700">
    <property type="term" value="F:DNA-binding transcription factor activity"/>
    <property type="evidence" value="ECO:0007669"/>
    <property type="project" value="InterPro"/>
</dbReference>
<accession>A0A1X6PGB1</accession>
<organism evidence="2 3">
    <name type="scientific">Porphyra umbilicalis</name>
    <name type="common">Purple laver</name>
    <name type="synonym">Red alga</name>
    <dbReference type="NCBI Taxonomy" id="2786"/>
    <lineage>
        <taxon>Eukaryota</taxon>
        <taxon>Rhodophyta</taxon>
        <taxon>Bangiophyceae</taxon>
        <taxon>Bangiales</taxon>
        <taxon>Bangiaceae</taxon>
        <taxon>Porphyra</taxon>
    </lineage>
</organism>
<feature type="region of interest" description="Disordered" evidence="1">
    <location>
        <begin position="357"/>
        <end position="398"/>
    </location>
</feature>
<keyword evidence="3" id="KW-1185">Reference proteome</keyword>
<reference evidence="2 3" key="1">
    <citation type="submission" date="2017-03" db="EMBL/GenBank/DDBJ databases">
        <title>WGS assembly of Porphyra umbilicalis.</title>
        <authorList>
            <person name="Brawley S.H."/>
            <person name="Blouin N.A."/>
            <person name="Ficko-Blean E."/>
            <person name="Wheeler G.L."/>
            <person name="Lohr M."/>
            <person name="Goodson H.V."/>
            <person name="Jenkins J.W."/>
            <person name="Blaby-Haas C.E."/>
            <person name="Helliwell K.E."/>
            <person name="Chan C."/>
            <person name="Marriage T."/>
            <person name="Bhattacharya D."/>
            <person name="Klein A.S."/>
            <person name="Badis Y."/>
            <person name="Brodie J."/>
            <person name="Cao Y."/>
            <person name="Collen J."/>
            <person name="Dittami S.M."/>
            <person name="Gachon C.M."/>
            <person name="Green B.R."/>
            <person name="Karpowicz S."/>
            <person name="Kim J.W."/>
            <person name="Kudahl U."/>
            <person name="Lin S."/>
            <person name="Michel G."/>
            <person name="Mittag M."/>
            <person name="Olson B.J."/>
            <person name="Pangilinan J."/>
            <person name="Peng Y."/>
            <person name="Qiu H."/>
            <person name="Shu S."/>
            <person name="Singer J.T."/>
            <person name="Smith A.G."/>
            <person name="Sprecher B.N."/>
            <person name="Wagner V."/>
            <person name="Wang W."/>
            <person name="Wang Z.-Y."/>
            <person name="Yan J."/>
            <person name="Yarish C."/>
            <person name="Zoeuner-Riek S."/>
            <person name="Zhuang Y."/>
            <person name="Zou Y."/>
            <person name="Lindquist E.A."/>
            <person name="Grimwood J."/>
            <person name="Barry K."/>
            <person name="Rokhsar D.S."/>
            <person name="Schmutz J."/>
            <person name="Stiller J.W."/>
            <person name="Grossman A.R."/>
            <person name="Prochnik S.E."/>
        </authorList>
    </citation>
    <scope>NUCLEOTIDE SEQUENCE [LARGE SCALE GENOMIC DNA]</scope>
    <source>
        <strain evidence="2">4086291</strain>
    </source>
</reference>
<protein>
    <recommendedName>
        <fullName evidence="4">BZIP domain-containing protein</fullName>
    </recommendedName>
</protein>
<dbReference type="AlphaFoldDB" id="A0A1X6PGB1"/>
<evidence type="ECO:0000313" key="2">
    <source>
        <dbReference type="EMBL" id="OSX79902.1"/>
    </source>
</evidence>
<dbReference type="CDD" id="cd14686">
    <property type="entry name" value="bZIP"/>
    <property type="match status" value="1"/>
</dbReference>